<dbReference type="FunFam" id="1.10.510.10:FF:000571">
    <property type="entry name" value="Maternal embryonic leucine zipper kinase"/>
    <property type="match status" value="1"/>
</dbReference>
<keyword evidence="2 3" id="KW-0067">ATP-binding</keyword>
<dbReference type="Gene3D" id="2.60.200.20">
    <property type="match status" value="1"/>
</dbReference>
<accession>A0A834KNX5</accession>
<name>A0A834KNX5_VESGE</name>
<comment type="caution">
    <text evidence="7">The sequence shown here is derived from an EMBL/GenBank/DDBJ whole genome shotgun (WGS) entry which is preliminary data.</text>
</comment>
<dbReference type="PANTHER" id="PTHR24347">
    <property type="entry name" value="SERINE/THREONINE-PROTEIN KINASE"/>
    <property type="match status" value="1"/>
</dbReference>
<evidence type="ECO:0000256" key="2">
    <source>
        <dbReference type="ARBA" id="ARBA00022840"/>
    </source>
</evidence>
<dbReference type="EMBL" id="JACSDZ010000003">
    <property type="protein sequence ID" value="KAF7410241.1"/>
    <property type="molecule type" value="Genomic_DNA"/>
</dbReference>
<evidence type="ECO:0000259" key="6">
    <source>
        <dbReference type="PROSITE" id="PS50011"/>
    </source>
</evidence>
<dbReference type="InterPro" id="IPR017441">
    <property type="entry name" value="Protein_kinase_ATP_BS"/>
</dbReference>
<dbReference type="SUPFAM" id="SSF49879">
    <property type="entry name" value="SMAD/FHA domain"/>
    <property type="match status" value="1"/>
</dbReference>
<evidence type="ECO:0000256" key="4">
    <source>
        <dbReference type="RuleBase" id="RU000304"/>
    </source>
</evidence>
<evidence type="ECO:0008006" key="9">
    <source>
        <dbReference type="Google" id="ProtNLM"/>
    </source>
</evidence>
<feature type="domain" description="FHA" evidence="5">
    <location>
        <begin position="59"/>
        <end position="122"/>
    </location>
</feature>
<dbReference type="SUPFAM" id="SSF56112">
    <property type="entry name" value="Protein kinase-like (PK-like)"/>
    <property type="match status" value="1"/>
</dbReference>
<dbReference type="GO" id="GO:0004674">
    <property type="term" value="F:protein serine/threonine kinase activity"/>
    <property type="evidence" value="ECO:0007669"/>
    <property type="project" value="UniProtKB-KW"/>
</dbReference>
<comment type="similarity">
    <text evidence="4">Belongs to the protein kinase superfamily.</text>
</comment>
<keyword evidence="4" id="KW-0418">Kinase</keyword>
<dbReference type="CDD" id="cd22666">
    <property type="entry name" value="FHA_CHK2"/>
    <property type="match status" value="1"/>
</dbReference>
<reference evidence="7" key="1">
    <citation type="journal article" date="2020" name="G3 (Bethesda)">
        <title>High-Quality Assemblies for Three Invasive Social Wasps from the &lt;i&gt;Vespula&lt;/i&gt; Genus.</title>
        <authorList>
            <person name="Harrop T.W.R."/>
            <person name="Guhlin J."/>
            <person name="McLaughlin G.M."/>
            <person name="Permina E."/>
            <person name="Stockwell P."/>
            <person name="Gilligan J."/>
            <person name="Le Lec M.F."/>
            <person name="Gruber M.A.M."/>
            <person name="Quinn O."/>
            <person name="Lovegrove M."/>
            <person name="Duncan E.J."/>
            <person name="Remnant E.J."/>
            <person name="Van Eeckhoven J."/>
            <person name="Graham B."/>
            <person name="Knapp R.A."/>
            <person name="Langford K.W."/>
            <person name="Kronenberg Z."/>
            <person name="Press M.O."/>
            <person name="Eacker S.M."/>
            <person name="Wilson-Rankin E.E."/>
            <person name="Purcell J."/>
            <person name="Lester P.J."/>
            <person name="Dearden P.K."/>
        </authorList>
    </citation>
    <scope>NUCLEOTIDE SEQUENCE</scope>
    <source>
        <strain evidence="7">Linc-1</strain>
    </source>
</reference>
<evidence type="ECO:0000313" key="8">
    <source>
        <dbReference type="Proteomes" id="UP000617340"/>
    </source>
</evidence>
<feature type="binding site" evidence="3">
    <location>
        <position position="200"/>
    </location>
    <ligand>
        <name>ATP</name>
        <dbReference type="ChEBI" id="CHEBI:30616"/>
    </ligand>
</feature>
<feature type="domain" description="Protein kinase" evidence="6">
    <location>
        <begin position="167"/>
        <end position="435"/>
    </location>
</feature>
<keyword evidence="4" id="KW-0808">Transferase</keyword>
<dbReference type="InterPro" id="IPR011009">
    <property type="entry name" value="Kinase-like_dom_sf"/>
</dbReference>
<dbReference type="PROSITE" id="PS00107">
    <property type="entry name" value="PROTEIN_KINASE_ATP"/>
    <property type="match status" value="1"/>
</dbReference>
<evidence type="ECO:0000313" key="7">
    <source>
        <dbReference type="EMBL" id="KAF7410241.1"/>
    </source>
</evidence>
<dbReference type="Gene3D" id="1.10.510.10">
    <property type="entry name" value="Transferase(Phosphotransferase) domain 1"/>
    <property type="match status" value="1"/>
</dbReference>
<dbReference type="PROSITE" id="PS50006">
    <property type="entry name" value="FHA_DOMAIN"/>
    <property type="match status" value="1"/>
</dbReference>
<protein>
    <recommendedName>
        <fullName evidence="9">Ovarian-specific serine/threonine-protein kinase Lok</fullName>
    </recommendedName>
</protein>
<keyword evidence="8" id="KW-1185">Reference proteome</keyword>
<organism evidence="7 8">
    <name type="scientific">Vespula germanica</name>
    <name type="common">German yellow jacket</name>
    <name type="synonym">Paravespula germanica</name>
    <dbReference type="NCBI Taxonomy" id="30212"/>
    <lineage>
        <taxon>Eukaryota</taxon>
        <taxon>Metazoa</taxon>
        <taxon>Ecdysozoa</taxon>
        <taxon>Arthropoda</taxon>
        <taxon>Hexapoda</taxon>
        <taxon>Insecta</taxon>
        <taxon>Pterygota</taxon>
        <taxon>Neoptera</taxon>
        <taxon>Endopterygota</taxon>
        <taxon>Hymenoptera</taxon>
        <taxon>Apocrita</taxon>
        <taxon>Aculeata</taxon>
        <taxon>Vespoidea</taxon>
        <taxon>Vespidae</taxon>
        <taxon>Vespinae</taxon>
        <taxon>Vespula</taxon>
    </lineage>
</organism>
<sequence>MLSQDSISLSLPDTQNIDAVALTQSQDLPVSQQKTVTIWGRLCPNKLPFKPLEMTKDEYTLGRAESCDICVNSKEFRAKWVSVISKVHFRIIREYIGENTNDSVVYLEDLSHNGTFVNKERVGNRKRVVLESNDVISLAQPYFAVYIFMSTTAFEGNELPMELKSKYAVSRKLGSGAGGEVKMVFTKNGCKKFAMKTIVKAVSNSNGYKHGLNDPEKIMNEVRILKALRHPCVIRMEEIVDTPSTVYIVLELMEGGELFERITSKGRLTENHTKLIFYQVVLAVHYLHECGITHRDLKPENILLASNADITLAKVSDFGLSKLVDAQTMMKTFCGTPMYVAPEILLTGGRGSYTNKVDIWSLGVILYACLSGAVPFNITCKEVTLQDQIKRGLYGFPSSRFGHVSDKAIDLIKRMMTVDPKKRITIKQVLLHPWLQDRFMRNTVHSLINYGKDENCPPVNLLTDDRYKHDTHAGLLKRPRIDL</sequence>
<dbReference type="InterPro" id="IPR008271">
    <property type="entry name" value="Ser/Thr_kinase_AS"/>
</dbReference>
<dbReference type="Pfam" id="PF00498">
    <property type="entry name" value="FHA"/>
    <property type="match status" value="1"/>
</dbReference>
<proteinExistence type="inferred from homology"/>
<gene>
    <name evidence="7" type="ORF">HZH68_004622</name>
</gene>
<keyword evidence="1 3" id="KW-0547">Nucleotide-binding</keyword>
<evidence type="ECO:0000259" key="5">
    <source>
        <dbReference type="PROSITE" id="PS50006"/>
    </source>
</evidence>
<dbReference type="SMART" id="SM00220">
    <property type="entry name" value="S_TKc"/>
    <property type="match status" value="1"/>
</dbReference>
<dbReference type="GO" id="GO:0005524">
    <property type="term" value="F:ATP binding"/>
    <property type="evidence" value="ECO:0007669"/>
    <property type="project" value="UniProtKB-UniRule"/>
</dbReference>
<evidence type="ECO:0000256" key="3">
    <source>
        <dbReference type="PROSITE-ProRule" id="PRU10141"/>
    </source>
</evidence>
<dbReference type="PROSITE" id="PS00108">
    <property type="entry name" value="PROTEIN_KINASE_ST"/>
    <property type="match status" value="1"/>
</dbReference>
<dbReference type="InterPro" id="IPR008984">
    <property type="entry name" value="SMAD_FHA_dom_sf"/>
</dbReference>
<dbReference type="Proteomes" id="UP000617340">
    <property type="component" value="Unassembled WGS sequence"/>
</dbReference>
<dbReference type="SMART" id="SM00240">
    <property type="entry name" value="FHA"/>
    <property type="match status" value="1"/>
</dbReference>
<dbReference type="AlphaFoldDB" id="A0A834KNX5"/>
<keyword evidence="4" id="KW-0723">Serine/threonine-protein kinase</keyword>
<dbReference type="PROSITE" id="PS50011">
    <property type="entry name" value="PROTEIN_KINASE_DOM"/>
    <property type="match status" value="1"/>
</dbReference>
<evidence type="ECO:0000256" key="1">
    <source>
        <dbReference type="ARBA" id="ARBA00022741"/>
    </source>
</evidence>
<dbReference type="InterPro" id="IPR000253">
    <property type="entry name" value="FHA_dom"/>
</dbReference>
<dbReference type="Pfam" id="PF00069">
    <property type="entry name" value="Pkinase"/>
    <property type="match status" value="1"/>
</dbReference>
<dbReference type="InterPro" id="IPR000719">
    <property type="entry name" value="Prot_kinase_dom"/>
</dbReference>